<dbReference type="SMART" id="SM00220">
    <property type="entry name" value="S_TKc"/>
    <property type="match status" value="1"/>
</dbReference>
<evidence type="ECO:0000313" key="4">
    <source>
        <dbReference type="Proteomes" id="UP000541558"/>
    </source>
</evidence>
<keyword evidence="4" id="KW-1185">Reference proteome</keyword>
<dbReference type="AlphaFoldDB" id="A0A8H5CGP5"/>
<dbReference type="InterPro" id="IPR040976">
    <property type="entry name" value="Pkinase_fungal"/>
</dbReference>
<dbReference type="InterPro" id="IPR011009">
    <property type="entry name" value="Kinase-like_dom_sf"/>
</dbReference>
<dbReference type="GO" id="GO:0005524">
    <property type="term" value="F:ATP binding"/>
    <property type="evidence" value="ECO:0007669"/>
    <property type="project" value="InterPro"/>
</dbReference>
<dbReference type="PANTHER" id="PTHR38248">
    <property type="entry name" value="FUNK1 6"/>
    <property type="match status" value="1"/>
</dbReference>
<evidence type="ECO:0000256" key="1">
    <source>
        <dbReference type="SAM" id="MobiDB-lite"/>
    </source>
</evidence>
<dbReference type="OrthoDB" id="5584477at2759"/>
<evidence type="ECO:0000259" key="2">
    <source>
        <dbReference type="SMART" id="SM00220"/>
    </source>
</evidence>
<name>A0A8H5CGP5_9AGAR</name>
<proteinExistence type="predicted"/>
<comment type="caution">
    <text evidence="3">The sequence shown here is derived from an EMBL/GenBank/DDBJ whole genome shotgun (WGS) entry which is preliminary data.</text>
</comment>
<dbReference type="EMBL" id="JAACJK010000002">
    <property type="protein sequence ID" value="KAF5340959.1"/>
    <property type="molecule type" value="Genomic_DNA"/>
</dbReference>
<feature type="compositionally biased region" description="Polar residues" evidence="1">
    <location>
        <begin position="43"/>
        <end position="55"/>
    </location>
</feature>
<dbReference type="InterPro" id="IPR008266">
    <property type="entry name" value="Tyr_kinase_AS"/>
</dbReference>
<organism evidence="3 4">
    <name type="scientific">Ephemerocybe angulata</name>
    <dbReference type="NCBI Taxonomy" id="980116"/>
    <lineage>
        <taxon>Eukaryota</taxon>
        <taxon>Fungi</taxon>
        <taxon>Dikarya</taxon>
        <taxon>Basidiomycota</taxon>
        <taxon>Agaricomycotina</taxon>
        <taxon>Agaricomycetes</taxon>
        <taxon>Agaricomycetidae</taxon>
        <taxon>Agaricales</taxon>
        <taxon>Agaricineae</taxon>
        <taxon>Psathyrellaceae</taxon>
        <taxon>Ephemerocybe</taxon>
    </lineage>
</organism>
<dbReference type="Proteomes" id="UP000541558">
    <property type="component" value="Unassembled WGS sequence"/>
</dbReference>
<protein>
    <recommendedName>
        <fullName evidence="2">Protein kinase domain-containing protein</fullName>
    </recommendedName>
</protein>
<gene>
    <name evidence="3" type="ORF">D9611_006034</name>
</gene>
<dbReference type="SUPFAM" id="SSF56112">
    <property type="entry name" value="Protein kinase-like (PK-like)"/>
    <property type="match status" value="1"/>
</dbReference>
<dbReference type="GO" id="GO:0004672">
    <property type="term" value="F:protein kinase activity"/>
    <property type="evidence" value="ECO:0007669"/>
    <property type="project" value="InterPro"/>
</dbReference>
<dbReference type="Gene3D" id="1.10.510.10">
    <property type="entry name" value="Transferase(Phosphotransferase) domain 1"/>
    <property type="match status" value="1"/>
</dbReference>
<feature type="region of interest" description="Disordered" evidence="1">
    <location>
        <begin position="700"/>
        <end position="755"/>
    </location>
</feature>
<feature type="region of interest" description="Disordered" evidence="1">
    <location>
        <begin position="26"/>
        <end position="94"/>
    </location>
</feature>
<dbReference type="Pfam" id="PF17667">
    <property type="entry name" value="Pkinase_fungal"/>
    <property type="match status" value="2"/>
</dbReference>
<dbReference type="PROSITE" id="PS00109">
    <property type="entry name" value="PROTEIN_KINASE_TYR"/>
    <property type="match status" value="1"/>
</dbReference>
<feature type="domain" description="Protein kinase" evidence="2">
    <location>
        <begin position="374"/>
        <end position="678"/>
    </location>
</feature>
<dbReference type="PANTHER" id="PTHR38248:SF2">
    <property type="entry name" value="FUNK1 11"/>
    <property type="match status" value="1"/>
</dbReference>
<evidence type="ECO:0000313" key="3">
    <source>
        <dbReference type="EMBL" id="KAF5340959.1"/>
    </source>
</evidence>
<feature type="compositionally biased region" description="Basic residues" evidence="1">
    <location>
        <begin position="66"/>
        <end position="79"/>
    </location>
</feature>
<sequence>MRGITPISPAYRYQTRSRTQATLAVPVVPPNPEAPNRTRTQKRVTTNQIKTTRSQAKTERHLPAPRIRKPRTNRRRQHHASLATIQPALQPQHGPVVVTPSVMERKDPGEAASDAHTVDAEWAASLYRDLVPTTTIDSFLDDRASGFRRGRKCAGRWTTLVRNPRRSDGFQLSVFALISNIITKLCPPGAAGVIREATIAQLADPTQASNEGAAADIFIRAAGPSFELPLDGGPVGYSNIASVIDVKAGPNVLGKLDATLIAGVTAHSEHIFTHQPNRNFVRSLIITESNVRLVHFDRSGAYVTSPINIHEHPTTFVQLVLGVASTDEDTLGLDTTVQWVTNPTTGRKSSGTVKTVDDRGRDTVYELRVDVPPFVRPSIAGRGTTCWHAVHPITGKKVIIKDAWRTADQTPESEYLTAARGIDGIVQMLSYQDFCAQTKDFWPKYRSKSPCNRVKLRIVEEFYGSNVSDFTTAAQFVAALKDAISAHAELLRKRRVLHRDISIQNILFMDMDSNDHEGRRSVLIDFDMAVWVSQGISTNVVDARKGTRMYQSIAALRSTDSNNQPPPLHTYLDDLESFFYVACHIMFGFSEPGESVPRTPPFLVDWDTPRERDAAAHKECFVRDPFPSRSFPPFWGNACETLLSKFHDFVRDIIIEKSRIRNAGLSVEERDRELQDMMSDMDAHYARLDELFQKALQDMEVQGPSTEDRTRTPIPKPTSLPRPADGVGRGLKRYSDELDAEVTPRKRHRTNVDHP</sequence>
<accession>A0A8H5CGP5</accession>
<dbReference type="InterPro" id="IPR000719">
    <property type="entry name" value="Prot_kinase_dom"/>
</dbReference>
<reference evidence="3 4" key="1">
    <citation type="journal article" date="2020" name="ISME J.">
        <title>Uncovering the hidden diversity of litter-decomposition mechanisms in mushroom-forming fungi.</title>
        <authorList>
            <person name="Floudas D."/>
            <person name="Bentzer J."/>
            <person name="Ahren D."/>
            <person name="Johansson T."/>
            <person name="Persson P."/>
            <person name="Tunlid A."/>
        </authorList>
    </citation>
    <scope>NUCLEOTIDE SEQUENCE [LARGE SCALE GENOMIC DNA]</scope>
    <source>
        <strain evidence="3 4">CBS 175.51</strain>
    </source>
</reference>